<protein>
    <submittedName>
        <fullName evidence="1">Uncharacterized protein</fullName>
    </submittedName>
</protein>
<keyword evidence="2" id="KW-1185">Reference proteome</keyword>
<accession>A0A8S1KIF8</accession>
<sequence>MNKQNLLDIIPIIWPQKISAREQEIQRVIQELMQLKENQPNQSESINFTIQYLAQHAPYIDVVVSFQSLINIKHPIQDLLKYLSTFSENTLTQVVRKVNLNDLNSDSDETDFTYSDPYEEKKKQFNLKMMKRVSFPKLQKLISDIYRLEMLTKVYSWMNQLTYVDYIKVSVSTIKKALQTEYLDELTINTVIQCAKCSCQCANQYLQDTPKFQKLKIALHKIALFQDVDLQVLLNLQKNDLKPINECVWTRQQVIQCILLFCLVQCELLIHDFKFLTLQSKPFCSFEISWNESGLSQIRDYFPKLAKKLNKRYKILKDIPYIDAKTNNLIFIYAQSLFGYYHHHINYDNFQLQDNLKQTIKQYLENKNQEKNLALQIIISNAFMFAQLLKALK</sequence>
<dbReference type="OrthoDB" id="291555at2759"/>
<dbReference type="EMBL" id="CAJJDN010000005">
    <property type="protein sequence ID" value="CAD8050654.1"/>
    <property type="molecule type" value="Genomic_DNA"/>
</dbReference>
<evidence type="ECO:0000313" key="1">
    <source>
        <dbReference type="EMBL" id="CAD8050654.1"/>
    </source>
</evidence>
<dbReference type="Proteomes" id="UP000692954">
    <property type="component" value="Unassembled WGS sequence"/>
</dbReference>
<dbReference type="AlphaFoldDB" id="A0A8S1KIF8"/>
<evidence type="ECO:0000313" key="2">
    <source>
        <dbReference type="Proteomes" id="UP000692954"/>
    </source>
</evidence>
<reference evidence="1" key="1">
    <citation type="submission" date="2021-01" db="EMBL/GenBank/DDBJ databases">
        <authorList>
            <consortium name="Genoscope - CEA"/>
            <person name="William W."/>
        </authorList>
    </citation>
    <scope>NUCLEOTIDE SEQUENCE</scope>
</reference>
<gene>
    <name evidence="1" type="ORF">PSON_ATCC_30995.1.T0050126</name>
</gene>
<name>A0A8S1KIF8_9CILI</name>
<proteinExistence type="predicted"/>
<organism evidence="1 2">
    <name type="scientific">Paramecium sonneborni</name>
    <dbReference type="NCBI Taxonomy" id="65129"/>
    <lineage>
        <taxon>Eukaryota</taxon>
        <taxon>Sar</taxon>
        <taxon>Alveolata</taxon>
        <taxon>Ciliophora</taxon>
        <taxon>Intramacronucleata</taxon>
        <taxon>Oligohymenophorea</taxon>
        <taxon>Peniculida</taxon>
        <taxon>Parameciidae</taxon>
        <taxon>Paramecium</taxon>
    </lineage>
</organism>
<comment type="caution">
    <text evidence="1">The sequence shown here is derived from an EMBL/GenBank/DDBJ whole genome shotgun (WGS) entry which is preliminary data.</text>
</comment>